<organism evidence="6 7">
    <name type="scientific">Cryptosporangium aurantiacum</name>
    <dbReference type="NCBI Taxonomy" id="134849"/>
    <lineage>
        <taxon>Bacteria</taxon>
        <taxon>Bacillati</taxon>
        <taxon>Actinomycetota</taxon>
        <taxon>Actinomycetes</taxon>
        <taxon>Cryptosporangiales</taxon>
        <taxon>Cryptosporangiaceae</taxon>
        <taxon>Cryptosporangium</taxon>
    </lineage>
</organism>
<dbReference type="GO" id="GO:0045892">
    <property type="term" value="P:negative regulation of DNA-templated transcription"/>
    <property type="evidence" value="ECO:0007669"/>
    <property type="project" value="TreeGrafter"/>
</dbReference>
<dbReference type="InterPro" id="IPR050707">
    <property type="entry name" value="HTH_MetabolicPath_Reg"/>
</dbReference>
<dbReference type="STRING" id="134849.SAMN05443668_10996"/>
<dbReference type="AlphaFoldDB" id="A0A1M7RAM6"/>
<feature type="domain" description="HTH iclR-type" evidence="4">
    <location>
        <begin position="1"/>
        <end position="60"/>
    </location>
</feature>
<dbReference type="PROSITE" id="PS51078">
    <property type="entry name" value="ICLR_ED"/>
    <property type="match status" value="1"/>
</dbReference>
<keyword evidence="1" id="KW-0805">Transcription regulation</keyword>
<dbReference type="InterPro" id="IPR036390">
    <property type="entry name" value="WH_DNA-bd_sf"/>
</dbReference>
<dbReference type="SUPFAM" id="SSF46785">
    <property type="entry name" value="Winged helix' DNA-binding domain"/>
    <property type="match status" value="1"/>
</dbReference>
<dbReference type="Gene3D" id="3.30.450.40">
    <property type="match status" value="1"/>
</dbReference>
<evidence type="ECO:0000313" key="7">
    <source>
        <dbReference type="Proteomes" id="UP000184440"/>
    </source>
</evidence>
<keyword evidence="7" id="KW-1185">Reference proteome</keyword>
<dbReference type="InterPro" id="IPR036388">
    <property type="entry name" value="WH-like_DNA-bd_sf"/>
</dbReference>
<dbReference type="InterPro" id="IPR029016">
    <property type="entry name" value="GAF-like_dom_sf"/>
</dbReference>
<dbReference type="Pfam" id="PF09339">
    <property type="entry name" value="HTH_IclR"/>
    <property type="match status" value="1"/>
</dbReference>
<dbReference type="Pfam" id="PF01614">
    <property type="entry name" value="IclR_C"/>
    <property type="match status" value="1"/>
</dbReference>
<dbReference type="Proteomes" id="UP000184440">
    <property type="component" value="Unassembled WGS sequence"/>
</dbReference>
<dbReference type="SUPFAM" id="SSF55781">
    <property type="entry name" value="GAF domain-like"/>
    <property type="match status" value="1"/>
</dbReference>
<dbReference type="GO" id="GO:0003677">
    <property type="term" value="F:DNA binding"/>
    <property type="evidence" value="ECO:0007669"/>
    <property type="project" value="UniProtKB-KW"/>
</dbReference>
<evidence type="ECO:0000259" key="4">
    <source>
        <dbReference type="PROSITE" id="PS51077"/>
    </source>
</evidence>
<dbReference type="SMART" id="SM00346">
    <property type="entry name" value="HTH_ICLR"/>
    <property type="match status" value="1"/>
</dbReference>
<dbReference type="InterPro" id="IPR005471">
    <property type="entry name" value="Tscrpt_reg_IclR_N"/>
</dbReference>
<gene>
    <name evidence="6" type="ORF">SAMN05443668_10996</name>
</gene>
<keyword evidence="3" id="KW-0804">Transcription</keyword>
<evidence type="ECO:0000256" key="3">
    <source>
        <dbReference type="ARBA" id="ARBA00023163"/>
    </source>
</evidence>
<dbReference type="PANTHER" id="PTHR30136:SF24">
    <property type="entry name" value="HTH-TYPE TRANSCRIPTIONAL REPRESSOR ALLR"/>
    <property type="match status" value="1"/>
</dbReference>
<keyword evidence="2" id="KW-0238">DNA-binding</keyword>
<evidence type="ECO:0000256" key="1">
    <source>
        <dbReference type="ARBA" id="ARBA00023015"/>
    </source>
</evidence>
<sequence length="243" mass="25867">MVDRVVRVLEAFDPDTPVLTVSALAARAGLPLSTTSRLVDQLVGHGLLGRDSARRVRIGVRMWELASRASPTLGLRSAAMPFLEDLHAVVGHHVQLGVLEQREVLFVERLSAPGAVINLTQIAGRLPLHASSGGLILLAHAPSDLQEAVLAGPLRGYTDRTITDARTLRRTLAQVRTQGFVHCPGHIHPDAAGVAVPVRDRSDAVVAALAVVVPNDDRALGTVPLLRAMARGIQASIGPIEWN</sequence>
<dbReference type="Gene3D" id="1.10.10.10">
    <property type="entry name" value="Winged helix-like DNA-binding domain superfamily/Winged helix DNA-binding domain"/>
    <property type="match status" value="1"/>
</dbReference>
<evidence type="ECO:0000259" key="5">
    <source>
        <dbReference type="PROSITE" id="PS51078"/>
    </source>
</evidence>
<name>A0A1M7RAM6_9ACTN</name>
<feature type="domain" description="IclR-ED" evidence="5">
    <location>
        <begin position="61"/>
        <end position="239"/>
    </location>
</feature>
<reference evidence="6 7" key="1">
    <citation type="submission" date="2016-11" db="EMBL/GenBank/DDBJ databases">
        <authorList>
            <person name="Jaros S."/>
            <person name="Januszkiewicz K."/>
            <person name="Wedrychowicz H."/>
        </authorList>
    </citation>
    <scope>NUCLEOTIDE SEQUENCE [LARGE SCALE GENOMIC DNA]</scope>
    <source>
        <strain evidence="6 7">DSM 46144</strain>
    </source>
</reference>
<dbReference type="EMBL" id="FRCS01000009">
    <property type="protein sequence ID" value="SHN43266.1"/>
    <property type="molecule type" value="Genomic_DNA"/>
</dbReference>
<accession>A0A1M7RAM6</accession>
<dbReference type="PANTHER" id="PTHR30136">
    <property type="entry name" value="HELIX-TURN-HELIX TRANSCRIPTIONAL REGULATOR, ICLR FAMILY"/>
    <property type="match status" value="1"/>
</dbReference>
<evidence type="ECO:0000313" key="6">
    <source>
        <dbReference type="EMBL" id="SHN43266.1"/>
    </source>
</evidence>
<dbReference type="GO" id="GO:0003700">
    <property type="term" value="F:DNA-binding transcription factor activity"/>
    <property type="evidence" value="ECO:0007669"/>
    <property type="project" value="TreeGrafter"/>
</dbReference>
<proteinExistence type="predicted"/>
<dbReference type="InterPro" id="IPR014757">
    <property type="entry name" value="Tscrpt_reg_IclR_C"/>
</dbReference>
<protein>
    <submittedName>
        <fullName evidence="6">Transcriptional regulator, IclR family</fullName>
    </submittedName>
</protein>
<dbReference type="PROSITE" id="PS51077">
    <property type="entry name" value="HTH_ICLR"/>
    <property type="match status" value="1"/>
</dbReference>
<evidence type="ECO:0000256" key="2">
    <source>
        <dbReference type="ARBA" id="ARBA00023125"/>
    </source>
</evidence>